<feature type="transmembrane region" description="Helical" evidence="1">
    <location>
        <begin position="12"/>
        <end position="34"/>
    </location>
</feature>
<evidence type="ECO:0000313" key="3">
    <source>
        <dbReference type="Proteomes" id="UP001271792"/>
    </source>
</evidence>
<gene>
    <name evidence="2" type="ORF">SK571_39565</name>
</gene>
<evidence type="ECO:0000256" key="1">
    <source>
        <dbReference type="SAM" id="Phobius"/>
    </source>
</evidence>
<keyword evidence="3" id="KW-1185">Reference proteome</keyword>
<reference evidence="2 3" key="1">
    <citation type="submission" date="2023-11" db="EMBL/GenBank/DDBJ databases">
        <title>Lentzea sokolovensis, sp. nov., Lentzea kristufkii, sp. nov., and Lentzea miocenensis, sp. nov., rare actinobacteria from Sokolov Coal Basin, Miocene lacustrine sediment, Czech Republic.</title>
        <authorList>
            <person name="Lara A."/>
            <person name="Kotroba L."/>
            <person name="Nouioui I."/>
            <person name="Neumann-Schaal M."/>
            <person name="Mast Y."/>
            <person name="Chronakova A."/>
        </authorList>
    </citation>
    <scope>NUCLEOTIDE SEQUENCE [LARGE SCALE GENOMIC DNA]</scope>
    <source>
        <strain evidence="2 3">BCCO 10_0798</strain>
    </source>
</reference>
<keyword evidence="1" id="KW-0472">Membrane</keyword>
<accession>A0ABU4U4S0</accession>
<keyword evidence="1" id="KW-0812">Transmembrane</keyword>
<name>A0ABU4U4S0_9PSEU</name>
<dbReference type="Proteomes" id="UP001271792">
    <property type="component" value="Unassembled WGS sequence"/>
</dbReference>
<protein>
    <submittedName>
        <fullName evidence="2">Uncharacterized protein</fullName>
    </submittedName>
</protein>
<sequence length="287" mass="31370">MSTRLTTAVKSPWFLIVGGIVAILSLVAALTGSVPELSKSRTKATSLVAEPVNKQFVTDFALPLNAPIDQMPQTDAGFYCDTGMIEWLRRFGTEVPPYQRISIRSAAEDGSMLVVDNLRAVDVNRYEPQPVMHFQCPDGGNADAAVLELRLDRDRKAQELVADSPAGTRPFAFNLEPGEQGNLELRMTSDDTYSYSGRIVADVSAGTTKETVSLPLNGEDAGKFDRIGLGKYARLVVAPGRTKNQFQCVLYPVGFTKWHPTNESFDDLFDCSAEKVRSVLAEIGRSS</sequence>
<evidence type="ECO:0000313" key="2">
    <source>
        <dbReference type="EMBL" id="MDX8055511.1"/>
    </source>
</evidence>
<keyword evidence="1" id="KW-1133">Transmembrane helix</keyword>
<dbReference type="RefSeq" id="WP_319989241.1">
    <property type="nucleotide sequence ID" value="NZ_JAXAVV010000029.1"/>
</dbReference>
<dbReference type="EMBL" id="JAXAVV010000029">
    <property type="protein sequence ID" value="MDX8055511.1"/>
    <property type="molecule type" value="Genomic_DNA"/>
</dbReference>
<proteinExistence type="predicted"/>
<organism evidence="2 3">
    <name type="scientific">Lentzea kristufekii</name>
    <dbReference type="NCBI Taxonomy" id="3095430"/>
    <lineage>
        <taxon>Bacteria</taxon>
        <taxon>Bacillati</taxon>
        <taxon>Actinomycetota</taxon>
        <taxon>Actinomycetes</taxon>
        <taxon>Pseudonocardiales</taxon>
        <taxon>Pseudonocardiaceae</taxon>
        <taxon>Lentzea</taxon>
    </lineage>
</organism>
<comment type="caution">
    <text evidence="2">The sequence shown here is derived from an EMBL/GenBank/DDBJ whole genome shotgun (WGS) entry which is preliminary data.</text>
</comment>
<reference evidence="2 3" key="2">
    <citation type="submission" date="2023-11" db="EMBL/GenBank/DDBJ databases">
        <authorList>
            <person name="Lara A.C."/>
            <person name="Chronakova A."/>
        </authorList>
    </citation>
    <scope>NUCLEOTIDE SEQUENCE [LARGE SCALE GENOMIC DNA]</scope>
    <source>
        <strain evidence="2 3">BCCO 10_0798</strain>
    </source>
</reference>